<dbReference type="NCBIfam" id="NF002882">
    <property type="entry name" value="PRK03348.1"/>
    <property type="match status" value="1"/>
</dbReference>
<comment type="catalytic activity">
    <reaction evidence="14 15">
        <text>DNA(n) + a 2'-deoxyribonucleoside 5'-triphosphate = DNA(n+1) + diphosphate</text>
        <dbReference type="Rhea" id="RHEA:22508"/>
        <dbReference type="Rhea" id="RHEA-COMP:17339"/>
        <dbReference type="Rhea" id="RHEA-COMP:17340"/>
        <dbReference type="ChEBI" id="CHEBI:33019"/>
        <dbReference type="ChEBI" id="CHEBI:61560"/>
        <dbReference type="ChEBI" id="CHEBI:173112"/>
        <dbReference type="EC" id="2.7.7.7"/>
    </reaction>
</comment>
<keyword evidence="12 15" id="KW-0234">DNA repair</keyword>
<keyword evidence="7 15" id="KW-0479">Metal-binding</keyword>
<proteinExistence type="inferred from homology"/>
<dbReference type="Gene3D" id="3.40.1170.60">
    <property type="match status" value="1"/>
</dbReference>
<dbReference type="GO" id="GO:0006261">
    <property type="term" value="P:DNA-templated DNA replication"/>
    <property type="evidence" value="ECO:0007669"/>
    <property type="project" value="UniProtKB-UniRule"/>
</dbReference>
<dbReference type="PANTHER" id="PTHR11076">
    <property type="entry name" value="DNA REPAIR POLYMERASE UMUC / TRANSFERASE FAMILY MEMBER"/>
    <property type="match status" value="1"/>
</dbReference>
<dbReference type="FunFam" id="3.30.1490.100:FF:000004">
    <property type="entry name" value="DNA polymerase IV"/>
    <property type="match status" value="1"/>
</dbReference>
<dbReference type="GO" id="GO:0042276">
    <property type="term" value="P:error-prone translesion synthesis"/>
    <property type="evidence" value="ECO:0007669"/>
    <property type="project" value="TreeGrafter"/>
</dbReference>
<dbReference type="Gene3D" id="1.10.150.20">
    <property type="entry name" value="5' to 3' exonuclease, C-terminal subdomain"/>
    <property type="match status" value="1"/>
</dbReference>
<dbReference type="PANTHER" id="PTHR11076:SF33">
    <property type="entry name" value="DNA POLYMERASE KAPPA"/>
    <property type="match status" value="1"/>
</dbReference>
<evidence type="ECO:0000256" key="3">
    <source>
        <dbReference type="ARBA" id="ARBA00022490"/>
    </source>
</evidence>
<gene>
    <name evidence="15" type="primary">dinB</name>
    <name evidence="17" type="ORF">SAMN04487905_10759</name>
</gene>
<dbReference type="GO" id="GO:0009432">
    <property type="term" value="P:SOS response"/>
    <property type="evidence" value="ECO:0007669"/>
    <property type="project" value="TreeGrafter"/>
</dbReference>
<keyword evidence="4 15" id="KW-0808">Transferase</keyword>
<comment type="subcellular location">
    <subcellularLocation>
        <location evidence="15">Cytoplasm</location>
    </subcellularLocation>
</comment>
<dbReference type="Gene3D" id="3.30.70.270">
    <property type="match status" value="1"/>
</dbReference>
<evidence type="ECO:0000256" key="6">
    <source>
        <dbReference type="ARBA" id="ARBA00022705"/>
    </source>
</evidence>
<comment type="cofactor">
    <cofactor evidence="15">
        <name>Mg(2+)</name>
        <dbReference type="ChEBI" id="CHEBI:18420"/>
    </cofactor>
    <text evidence="15">Binds 2 magnesium ions per subunit.</text>
</comment>
<dbReference type="CDD" id="cd03586">
    <property type="entry name" value="PolY_Pol_IV_kappa"/>
    <property type="match status" value="1"/>
</dbReference>
<evidence type="ECO:0000256" key="2">
    <source>
        <dbReference type="ARBA" id="ARBA00022457"/>
    </source>
</evidence>
<dbReference type="EC" id="2.7.7.7" evidence="15"/>
<dbReference type="InterPro" id="IPR024728">
    <property type="entry name" value="PolY_HhH_motif"/>
</dbReference>
<evidence type="ECO:0000256" key="10">
    <source>
        <dbReference type="ARBA" id="ARBA00022932"/>
    </source>
</evidence>
<dbReference type="AlphaFoldDB" id="A0A1H0UP80"/>
<evidence type="ECO:0000256" key="5">
    <source>
        <dbReference type="ARBA" id="ARBA00022695"/>
    </source>
</evidence>
<feature type="site" description="Substrate discrimination" evidence="15">
    <location>
        <position position="47"/>
    </location>
</feature>
<evidence type="ECO:0000256" key="15">
    <source>
        <dbReference type="HAMAP-Rule" id="MF_01113"/>
    </source>
</evidence>
<evidence type="ECO:0000256" key="8">
    <source>
        <dbReference type="ARBA" id="ARBA00022763"/>
    </source>
</evidence>
<name>A0A1H0UP80_9ACTN</name>
<evidence type="ECO:0000259" key="16">
    <source>
        <dbReference type="PROSITE" id="PS50173"/>
    </source>
</evidence>
<evidence type="ECO:0000313" key="18">
    <source>
        <dbReference type="Proteomes" id="UP000199497"/>
    </source>
</evidence>
<dbReference type="GO" id="GO:0006281">
    <property type="term" value="P:DNA repair"/>
    <property type="evidence" value="ECO:0007669"/>
    <property type="project" value="UniProtKB-UniRule"/>
</dbReference>
<reference evidence="18" key="1">
    <citation type="submission" date="2016-10" db="EMBL/GenBank/DDBJ databases">
        <authorList>
            <person name="Varghese N."/>
            <person name="Submissions S."/>
        </authorList>
    </citation>
    <scope>NUCLEOTIDE SEQUENCE [LARGE SCALE GENOMIC DNA]</scope>
    <source>
        <strain evidence="18">DSM 46732</strain>
    </source>
</reference>
<comment type="similarity">
    <text evidence="1 15">Belongs to the DNA polymerase type-Y family.</text>
</comment>
<dbReference type="Pfam" id="PF11798">
    <property type="entry name" value="IMS_HHH"/>
    <property type="match status" value="1"/>
</dbReference>
<feature type="binding site" evidence="15">
    <location>
        <position position="136"/>
    </location>
    <ligand>
        <name>Mg(2+)</name>
        <dbReference type="ChEBI" id="CHEBI:18420"/>
    </ligand>
</feature>
<protein>
    <recommendedName>
        <fullName evidence="15">DNA polymerase IV</fullName>
        <shortName evidence="15">Pol IV</shortName>
        <ecNumber evidence="15">2.7.7.7</ecNumber>
    </recommendedName>
</protein>
<keyword evidence="8 15" id="KW-0227">DNA damage</keyword>
<dbReference type="InterPro" id="IPR043502">
    <property type="entry name" value="DNA/RNA_pol_sf"/>
</dbReference>
<keyword evidence="3 15" id="KW-0963">Cytoplasm</keyword>
<evidence type="ECO:0000256" key="7">
    <source>
        <dbReference type="ARBA" id="ARBA00022723"/>
    </source>
</evidence>
<evidence type="ECO:0000256" key="1">
    <source>
        <dbReference type="ARBA" id="ARBA00010945"/>
    </source>
</evidence>
<keyword evidence="9 15" id="KW-0460">Magnesium</keyword>
<feature type="domain" description="UmuC" evidence="16">
    <location>
        <begin position="38"/>
        <end position="219"/>
    </location>
</feature>
<comment type="subunit">
    <text evidence="15">Monomer.</text>
</comment>
<evidence type="ECO:0000256" key="9">
    <source>
        <dbReference type="ARBA" id="ARBA00022842"/>
    </source>
</evidence>
<organism evidence="17 18">
    <name type="scientific">Actinopolyspora xinjiangensis</name>
    <dbReference type="NCBI Taxonomy" id="405564"/>
    <lineage>
        <taxon>Bacteria</taxon>
        <taxon>Bacillati</taxon>
        <taxon>Actinomycetota</taxon>
        <taxon>Actinomycetes</taxon>
        <taxon>Actinopolysporales</taxon>
        <taxon>Actinopolysporaceae</taxon>
        <taxon>Actinopolyspora</taxon>
    </lineage>
</organism>
<dbReference type="SUPFAM" id="SSF56672">
    <property type="entry name" value="DNA/RNA polymerases"/>
    <property type="match status" value="1"/>
</dbReference>
<keyword evidence="18" id="KW-1185">Reference proteome</keyword>
<keyword evidence="11 15" id="KW-0238">DNA-binding</keyword>
<evidence type="ECO:0000256" key="11">
    <source>
        <dbReference type="ARBA" id="ARBA00023125"/>
    </source>
</evidence>
<dbReference type="InterPro" id="IPR050116">
    <property type="entry name" value="DNA_polymerase-Y"/>
</dbReference>
<evidence type="ECO:0000256" key="14">
    <source>
        <dbReference type="ARBA" id="ARBA00049244"/>
    </source>
</evidence>
<dbReference type="EMBL" id="FNJR01000007">
    <property type="protein sequence ID" value="SDP67999.1"/>
    <property type="molecule type" value="Genomic_DNA"/>
</dbReference>
<dbReference type="PROSITE" id="PS50173">
    <property type="entry name" value="UMUC"/>
    <property type="match status" value="1"/>
</dbReference>
<dbReference type="GO" id="GO:0000287">
    <property type="term" value="F:magnesium ion binding"/>
    <property type="evidence" value="ECO:0007669"/>
    <property type="project" value="UniProtKB-UniRule"/>
</dbReference>
<dbReference type="FunFam" id="1.10.150.20:FF:000068">
    <property type="entry name" value="DNA polymerase IV"/>
    <property type="match status" value="1"/>
</dbReference>
<sequence>MVSPGPDVRCAREHPEDSITGLAVVGGVSFNGGMTRWVLHLDMDAFYASVEQLTRPTLRDRPVLVGGTGPRGTVAGASYAARKYGAASAMPMSEARRRCRSAVVLPPRFRLYREVSERVFTIVRQLSERFEQVSIDEAFLEPEELFGADPGTVAEFVERLRGRVAGEVGVPASVGAGSGKQLAKITSGMAKPNGSVVVRPEEEKSLLSELPVRRLWGIGPIGEAKLRRIGVQTIGELAALKLGDVTSLLGQAHGTELHELAHGIDERPVTERAEAKQVSAETTFDTDRTDPAELTSEIVGMAEAAHRRLIASERAARTITLKVRDSDFSTISRSETLSSATTERDELVAATRRLAATAVSPGVPVRLVGVSYSGLTTAEQATLFQMPGNGEDEGVPHSPVTTRVAVLTTNSGQRRWRQGDDVSHPSWGHGWVQGCGHGRVSVRFETAATGPGRMRTFDSGDHELVAADPLDSLGTAGDSD</sequence>
<keyword evidence="2 15" id="KW-0515">Mutator protein</keyword>
<dbReference type="Proteomes" id="UP000199497">
    <property type="component" value="Unassembled WGS sequence"/>
</dbReference>
<evidence type="ECO:0000256" key="4">
    <source>
        <dbReference type="ARBA" id="ARBA00022679"/>
    </source>
</evidence>
<dbReference type="InterPro" id="IPR022880">
    <property type="entry name" value="DNApol_IV"/>
</dbReference>
<dbReference type="SUPFAM" id="SSF100879">
    <property type="entry name" value="Lesion bypass DNA polymerase (Y-family), little finger domain"/>
    <property type="match status" value="1"/>
</dbReference>
<keyword evidence="6 15" id="KW-0235">DNA replication</keyword>
<evidence type="ECO:0000313" key="17">
    <source>
        <dbReference type="EMBL" id="SDP67999.1"/>
    </source>
</evidence>
<dbReference type="GO" id="GO:0003887">
    <property type="term" value="F:DNA-directed DNA polymerase activity"/>
    <property type="evidence" value="ECO:0007669"/>
    <property type="project" value="UniProtKB-UniRule"/>
</dbReference>
<dbReference type="STRING" id="405564.SAMN04487905_10759"/>
<keyword evidence="10 15" id="KW-0239">DNA-directed DNA polymerase</keyword>
<dbReference type="HAMAP" id="MF_01113">
    <property type="entry name" value="DNApol_IV"/>
    <property type="match status" value="1"/>
</dbReference>
<evidence type="ECO:0000256" key="13">
    <source>
        <dbReference type="ARBA" id="ARBA00025589"/>
    </source>
</evidence>
<dbReference type="InterPro" id="IPR043128">
    <property type="entry name" value="Rev_trsase/Diguanyl_cyclase"/>
</dbReference>
<dbReference type="Gene3D" id="3.30.1490.100">
    <property type="entry name" value="DNA polymerase, Y-family, little finger domain"/>
    <property type="match status" value="1"/>
</dbReference>
<dbReference type="InterPro" id="IPR036775">
    <property type="entry name" value="DNA_pol_Y-fam_lit_finger_sf"/>
</dbReference>
<dbReference type="NCBIfam" id="NF002677">
    <property type="entry name" value="PRK02406.1"/>
    <property type="match status" value="1"/>
</dbReference>
<dbReference type="InterPro" id="IPR017961">
    <property type="entry name" value="DNA_pol_Y-fam_little_finger"/>
</dbReference>
<dbReference type="GO" id="GO:0003684">
    <property type="term" value="F:damaged DNA binding"/>
    <property type="evidence" value="ECO:0007669"/>
    <property type="project" value="InterPro"/>
</dbReference>
<keyword evidence="5 15" id="KW-0548">Nucleotidyltransferase</keyword>
<feature type="active site" evidence="15">
    <location>
        <position position="137"/>
    </location>
</feature>
<dbReference type="Pfam" id="PF00817">
    <property type="entry name" value="IMS"/>
    <property type="match status" value="1"/>
</dbReference>
<dbReference type="GO" id="GO:0005829">
    <property type="term" value="C:cytosol"/>
    <property type="evidence" value="ECO:0007669"/>
    <property type="project" value="TreeGrafter"/>
</dbReference>
<comment type="function">
    <text evidence="13 15">Poorly processive, error-prone DNA polymerase involved in untargeted mutagenesis. Copies undamaged DNA at stalled replication forks, which arise in vivo from mismatched or misaligned primer ends. These misaligned primers can be extended by PolIV. Exhibits no 3'-5' exonuclease (proofreading) activity. May be involved in translesional synthesis, in conjunction with the beta clamp from PolIII.</text>
</comment>
<dbReference type="InterPro" id="IPR001126">
    <property type="entry name" value="UmuC"/>
</dbReference>
<dbReference type="Pfam" id="PF11799">
    <property type="entry name" value="IMS_C"/>
    <property type="match status" value="1"/>
</dbReference>
<feature type="binding site" evidence="15">
    <location>
        <position position="42"/>
    </location>
    <ligand>
        <name>Mg(2+)</name>
        <dbReference type="ChEBI" id="CHEBI:18420"/>
    </ligand>
</feature>
<evidence type="ECO:0000256" key="12">
    <source>
        <dbReference type="ARBA" id="ARBA00023204"/>
    </source>
</evidence>
<accession>A0A1H0UP80</accession>